<dbReference type="InterPro" id="IPR019534">
    <property type="entry name" value="DUF2452"/>
</dbReference>
<proteinExistence type="predicted"/>
<name>H8Z4K3_9GAMM</name>
<dbReference type="Proteomes" id="UP000002964">
    <property type="component" value="Unassembled WGS sequence"/>
</dbReference>
<dbReference type="PANTHER" id="PTHR14553:SF1">
    <property type="entry name" value="SIMILAR TO CHROMOSOME 1 OPEN READING FRAME 50"/>
    <property type="match status" value="1"/>
</dbReference>
<reference evidence="2" key="1">
    <citation type="submission" date="2011-06" db="EMBL/GenBank/DDBJ databases">
        <authorList>
            <consortium name="US DOE Joint Genome Institute (JGI-PGF)"/>
            <person name="Lucas S."/>
            <person name="Han J."/>
            <person name="Lapidus A."/>
            <person name="Cheng J.-F."/>
            <person name="Goodwin L."/>
            <person name="Pitluck S."/>
            <person name="Peters L."/>
            <person name="Land M.L."/>
            <person name="Hauser L."/>
            <person name="Vogl K."/>
            <person name="Liu Z."/>
            <person name="Overmann J."/>
            <person name="Frigaard N.-U."/>
            <person name="Bryant D.A."/>
            <person name="Woyke T.J."/>
        </authorList>
    </citation>
    <scope>NUCLEOTIDE SEQUENCE [LARGE SCALE GENOMIC DNA]</scope>
    <source>
        <strain evidence="2">970</strain>
    </source>
</reference>
<dbReference type="EMBL" id="JH603170">
    <property type="protein sequence ID" value="EIC20260.1"/>
    <property type="molecule type" value="Genomic_DNA"/>
</dbReference>
<reference evidence="1 2" key="2">
    <citation type="submission" date="2011-11" db="EMBL/GenBank/DDBJ databases">
        <authorList>
            <consortium name="US DOE Joint Genome Institute"/>
            <person name="Lucas S."/>
            <person name="Han J."/>
            <person name="Lapidus A."/>
            <person name="Cheng J.-F."/>
            <person name="Goodwin L."/>
            <person name="Pitluck S."/>
            <person name="Peters L."/>
            <person name="Ovchinnikova G."/>
            <person name="Zhang X."/>
            <person name="Detter J.C."/>
            <person name="Han C."/>
            <person name="Tapia R."/>
            <person name="Land M."/>
            <person name="Hauser L."/>
            <person name="Kyrpides N."/>
            <person name="Ivanova N."/>
            <person name="Pagani I."/>
            <person name="Vogl K."/>
            <person name="Liu Z."/>
            <person name="Overmann J."/>
            <person name="Frigaard N.-U."/>
            <person name="Bryant D."/>
            <person name="Woyke T."/>
        </authorList>
    </citation>
    <scope>NUCLEOTIDE SEQUENCE [LARGE SCALE GENOMIC DNA]</scope>
    <source>
        <strain evidence="1 2">970</strain>
    </source>
</reference>
<dbReference type="eggNOG" id="ENOG502ZNB5">
    <property type="taxonomic scope" value="Bacteria"/>
</dbReference>
<sequence>MNQHPPDPADAVNAQMGNTAEDLTANLMTATQPAHSSTYPVSRLAPAFHAPDLTEQVGRVEAMLSARTSAKLGLIADQIRHLQDSARAILKQAEDEQNLHQADCGFERKPGHIYHLYCKQDGSRFWSMLSPADWRGQPPHAFTGSYRLEGDYSWTRLTDPAAAT</sequence>
<organism evidence="1 2">
    <name type="scientific">Thiorhodovibrio frisius</name>
    <dbReference type="NCBI Taxonomy" id="631362"/>
    <lineage>
        <taxon>Bacteria</taxon>
        <taxon>Pseudomonadati</taxon>
        <taxon>Pseudomonadota</taxon>
        <taxon>Gammaproteobacteria</taxon>
        <taxon>Chromatiales</taxon>
        <taxon>Chromatiaceae</taxon>
        <taxon>Thiorhodovibrio</taxon>
    </lineage>
</organism>
<dbReference type="AlphaFoldDB" id="H8Z4K3"/>
<protein>
    <recommendedName>
        <fullName evidence="3">DUF2452 domain-containing protein</fullName>
    </recommendedName>
</protein>
<dbReference type="Pfam" id="PF10504">
    <property type="entry name" value="DUF2452"/>
    <property type="match status" value="1"/>
</dbReference>
<dbReference type="STRING" id="631362.Thi970DRAFT_03884"/>
<accession>H8Z4K3</accession>
<evidence type="ECO:0000313" key="1">
    <source>
        <dbReference type="EMBL" id="EIC20260.1"/>
    </source>
</evidence>
<gene>
    <name evidence="1" type="ORF">Thi970DRAFT_03884</name>
</gene>
<dbReference type="PANTHER" id="PTHR14553">
    <property type="entry name" value="UNCHARACTERIZED PROTEIN C1ORF50"/>
    <property type="match status" value="1"/>
</dbReference>
<evidence type="ECO:0008006" key="3">
    <source>
        <dbReference type="Google" id="ProtNLM"/>
    </source>
</evidence>
<dbReference type="HOGENOM" id="CLU_102988_1_1_6"/>
<evidence type="ECO:0000313" key="2">
    <source>
        <dbReference type="Proteomes" id="UP000002964"/>
    </source>
</evidence>
<keyword evidence="2" id="KW-1185">Reference proteome</keyword>